<proteinExistence type="inferred from homology"/>
<dbReference type="AlphaFoldDB" id="A0A6P8PUN4"/>
<dbReference type="Gene3D" id="3.30.70.1220">
    <property type="entry name" value="TFB5-like"/>
    <property type="match status" value="1"/>
</dbReference>
<keyword evidence="3 8" id="KW-0227">DNA damage</keyword>
<dbReference type="SUPFAM" id="SSF142897">
    <property type="entry name" value="TFB5-like"/>
    <property type="match status" value="1"/>
</dbReference>
<evidence type="ECO:0000256" key="7">
    <source>
        <dbReference type="ARBA" id="ARBA00023242"/>
    </source>
</evidence>
<keyword evidence="4 8" id="KW-0805">Transcription regulation</keyword>
<dbReference type="PANTHER" id="PTHR28580:SF1">
    <property type="entry name" value="GENERAL TRANSCRIPTION FACTOR IIH SUBUNIT 5"/>
    <property type="match status" value="1"/>
</dbReference>
<dbReference type="GO" id="GO:0005675">
    <property type="term" value="C:transcription factor TFIIH holo complex"/>
    <property type="evidence" value="ECO:0007669"/>
    <property type="project" value="TreeGrafter"/>
</dbReference>
<reference evidence="10 11" key="1">
    <citation type="submission" date="2025-04" db="UniProtKB">
        <authorList>
            <consortium name="RefSeq"/>
        </authorList>
    </citation>
    <scope>IDENTIFICATION</scope>
</reference>
<evidence type="ECO:0000313" key="12">
    <source>
        <dbReference type="RefSeq" id="XP_033791917.1"/>
    </source>
</evidence>
<keyword evidence="5 8" id="KW-0804">Transcription</keyword>
<evidence type="ECO:0000313" key="13">
    <source>
        <dbReference type="RefSeq" id="XP_033791918.1"/>
    </source>
</evidence>
<dbReference type="SMART" id="SM01395">
    <property type="entry name" value="Tbf5"/>
    <property type="match status" value="1"/>
</dbReference>
<name>A0A6P8PUN4_GEOSA</name>
<dbReference type="GO" id="GO:0006367">
    <property type="term" value="P:transcription initiation at RNA polymerase II promoter"/>
    <property type="evidence" value="ECO:0007669"/>
    <property type="project" value="UniProtKB-UniRule"/>
</dbReference>
<evidence type="ECO:0000313" key="11">
    <source>
        <dbReference type="RefSeq" id="XP_033791916.1"/>
    </source>
</evidence>
<evidence type="ECO:0000313" key="14">
    <source>
        <dbReference type="RefSeq" id="XP_033791920.1"/>
    </source>
</evidence>
<accession>A0A6P8PUN4</accession>
<evidence type="ECO:0000256" key="6">
    <source>
        <dbReference type="ARBA" id="ARBA00023204"/>
    </source>
</evidence>
<evidence type="ECO:0000256" key="4">
    <source>
        <dbReference type="ARBA" id="ARBA00023015"/>
    </source>
</evidence>
<dbReference type="RefSeq" id="XP_033791917.1">
    <property type="nucleotide sequence ID" value="XM_033936026.1"/>
</dbReference>
<dbReference type="GO" id="GO:0000439">
    <property type="term" value="C:transcription factor TFIIH core complex"/>
    <property type="evidence" value="ECO:0007669"/>
    <property type="project" value="UniProtKB-UniRule"/>
</dbReference>
<evidence type="ECO:0000256" key="8">
    <source>
        <dbReference type="RuleBase" id="RU368032"/>
    </source>
</evidence>
<keyword evidence="7 8" id="KW-0539">Nucleus</keyword>
<dbReference type="RefSeq" id="XP_033791920.1">
    <property type="nucleotide sequence ID" value="XM_033936029.1"/>
</dbReference>
<dbReference type="FunFam" id="3.30.70.1220:FF:000001">
    <property type="entry name" value="General transcription factor IIH subunit 5"/>
    <property type="match status" value="1"/>
</dbReference>
<dbReference type="CTD" id="404672"/>
<evidence type="ECO:0000256" key="3">
    <source>
        <dbReference type="ARBA" id="ARBA00022763"/>
    </source>
</evidence>
<dbReference type="KEGG" id="gsh:117356593"/>
<evidence type="ECO:0000256" key="1">
    <source>
        <dbReference type="ARBA" id="ARBA00004123"/>
    </source>
</evidence>
<evidence type="ECO:0000256" key="5">
    <source>
        <dbReference type="ARBA" id="ARBA00023163"/>
    </source>
</evidence>
<gene>
    <name evidence="10 11 12 13 14" type="primary">GTF2H5</name>
</gene>
<dbReference type="RefSeq" id="XP_033791915.1">
    <property type="nucleotide sequence ID" value="XM_033936024.1"/>
</dbReference>
<dbReference type="GeneID" id="117356593"/>
<dbReference type="InterPro" id="IPR035935">
    <property type="entry name" value="TFB5-like_sf"/>
</dbReference>
<dbReference type="OrthoDB" id="354at2759"/>
<comment type="subcellular location">
    <subcellularLocation>
        <location evidence="1 8">Nucleus</location>
    </subcellularLocation>
</comment>
<dbReference type="RefSeq" id="XP_033791916.1">
    <property type="nucleotide sequence ID" value="XM_033936025.1"/>
</dbReference>
<comment type="subunit">
    <text evidence="8">Component of the 7-subunit TFIIH core complex.</text>
</comment>
<evidence type="ECO:0000313" key="9">
    <source>
        <dbReference type="Proteomes" id="UP000515159"/>
    </source>
</evidence>
<comment type="similarity">
    <text evidence="2 8">Belongs to the TFB5 family.</text>
</comment>
<dbReference type="InterPro" id="IPR009400">
    <property type="entry name" value="TFIIH_TTDA/Tfb5"/>
</dbReference>
<keyword evidence="6 8" id="KW-0234">DNA repair</keyword>
<dbReference type="Pfam" id="PF06331">
    <property type="entry name" value="Tfb5"/>
    <property type="match status" value="1"/>
</dbReference>
<evidence type="ECO:0000256" key="2">
    <source>
        <dbReference type="ARBA" id="ARBA00007470"/>
    </source>
</evidence>
<dbReference type="GO" id="GO:0006294">
    <property type="term" value="P:nucleotide-excision repair, preincision complex assembly"/>
    <property type="evidence" value="ECO:0007669"/>
    <property type="project" value="TreeGrafter"/>
</dbReference>
<evidence type="ECO:0000313" key="10">
    <source>
        <dbReference type="RefSeq" id="XP_033791915.1"/>
    </source>
</evidence>
<organism evidence="9 12">
    <name type="scientific">Geotrypetes seraphini</name>
    <name type="common">Gaboon caecilian</name>
    <name type="synonym">Caecilia seraphini</name>
    <dbReference type="NCBI Taxonomy" id="260995"/>
    <lineage>
        <taxon>Eukaryota</taxon>
        <taxon>Metazoa</taxon>
        <taxon>Chordata</taxon>
        <taxon>Craniata</taxon>
        <taxon>Vertebrata</taxon>
        <taxon>Euteleostomi</taxon>
        <taxon>Amphibia</taxon>
        <taxon>Gymnophiona</taxon>
        <taxon>Geotrypetes</taxon>
    </lineage>
</organism>
<dbReference type="Proteomes" id="UP000515159">
    <property type="component" value="Chromosome 3"/>
</dbReference>
<dbReference type="RefSeq" id="XP_033791918.1">
    <property type="nucleotide sequence ID" value="XM_033936027.1"/>
</dbReference>
<keyword evidence="9" id="KW-1185">Reference proteome</keyword>
<comment type="function">
    <text evidence="8">In NER, TFIIH acts by opening DNA around the lesion to allow the excision of the damaged oligonucleotide and its replacement by a new DNA fragment. In transcription, TFIIH has an essential role in transcription initiation. When the pre-initiation complex (PIC) has been established, TFIIH is required for promoter opening and promoter escape.</text>
</comment>
<dbReference type="PANTHER" id="PTHR28580">
    <property type="entry name" value="GENERAL TRANSCRIPTION FACTOR IIH SUBUNIT 5"/>
    <property type="match status" value="1"/>
</dbReference>
<sequence length="71" mass="8092">MVNVLKGVLVECDPAMKQFLMYLDETNALGKKFILHDLDETHIFVLADLVNVLQEKVGELMDQNSFPITQK</sequence>
<protein>
    <recommendedName>
        <fullName evidence="8">General transcription and DNA repair factor IIH subunit TFB5</fullName>
    </recommendedName>
</protein>